<dbReference type="EMBL" id="UINC01122186">
    <property type="protein sequence ID" value="SVC97844.1"/>
    <property type="molecule type" value="Genomic_DNA"/>
</dbReference>
<dbReference type="InterPro" id="IPR000515">
    <property type="entry name" value="MetI-like"/>
</dbReference>
<evidence type="ECO:0000256" key="3">
    <source>
        <dbReference type="ARBA" id="ARBA00022475"/>
    </source>
</evidence>
<feature type="transmembrane region" description="Helical" evidence="7">
    <location>
        <begin position="135"/>
        <end position="157"/>
    </location>
</feature>
<evidence type="ECO:0000256" key="6">
    <source>
        <dbReference type="ARBA" id="ARBA00023136"/>
    </source>
</evidence>
<protein>
    <recommendedName>
        <fullName evidence="8">ABC transmembrane type-1 domain-containing protein</fullName>
    </recommendedName>
</protein>
<comment type="subcellular location">
    <subcellularLocation>
        <location evidence="1">Cell membrane</location>
        <topology evidence="1">Multi-pass membrane protein</topology>
    </subcellularLocation>
</comment>
<dbReference type="GO" id="GO:0055085">
    <property type="term" value="P:transmembrane transport"/>
    <property type="evidence" value="ECO:0007669"/>
    <property type="project" value="InterPro"/>
</dbReference>
<keyword evidence="4 7" id="KW-0812">Transmembrane</keyword>
<evidence type="ECO:0000256" key="7">
    <source>
        <dbReference type="SAM" id="Phobius"/>
    </source>
</evidence>
<dbReference type="Pfam" id="PF00528">
    <property type="entry name" value="BPD_transp_1"/>
    <property type="match status" value="1"/>
</dbReference>
<dbReference type="SUPFAM" id="SSF161098">
    <property type="entry name" value="MetI-like"/>
    <property type="match status" value="1"/>
</dbReference>
<dbReference type="InterPro" id="IPR035906">
    <property type="entry name" value="MetI-like_sf"/>
</dbReference>
<gene>
    <name evidence="9" type="ORF">METZ01_LOCUS350698</name>
</gene>
<keyword evidence="6 7" id="KW-0472">Membrane</keyword>
<keyword evidence="3" id="KW-1003">Cell membrane</keyword>
<dbReference type="CDD" id="cd06261">
    <property type="entry name" value="TM_PBP2"/>
    <property type="match status" value="1"/>
</dbReference>
<name>A0A382RJG6_9ZZZZ</name>
<dbReference type="Gene3D" id="1.10.3720.10">
    <property type="entry name" value="MetI-like"/>
    <property type="match status" value="1"/>
</dbReference>
<feature type="transmembrane region" description="Helical" evidence="7">
    <location>
        <begin position="102"/>
        <end position="123"/>
    </location>
</feature>
<feature type="domain" description="ABC transmembrane type-1" evidence="8">
    <location>
        <begin position="66"/>
        <end position="262"/>
    </location>
</feature>
<proteinExistence type="predicted"/>
<evidence type="ECO:0000256" key="1">
    <source>
        <dbReference type="ARBA" id="ARBA00004651"/>
    </source>
</evidence>
<organism evidence="9">
    <name type="scientific">marine metagenome</name>
    <dbReference type="NCBI Taxonomy" id="408172"/>
    <lineage>
        <taxon>unclassified sequences</taxon>
        <taxon>metagenomes</taxon>
        <taxon>ecological metagenomes</taxon>
    </lineage>
</organism>
<feature type="non-terminal residue" evidence="9">
    <location>
        <position position="1"/>
    </location>
</feature>
<feature type="transmembrane region" description="Helical" evidence="7">
    <location>
        <begin position="190"/>
        <end position="213"/>
    </location>
</feature>
<accession>A0A382RJG6</accession>
<dbReference type="AlphaFoldDB" id="A0A382RJG6"/>
<evidence type="ECO:0000259" key="8">
    <source>
        <dbReference type="PROSITE" id="PS50928"/>
    </source>
</evidence>
<dbReference type="PANTHER" id="PTHR43744">
    <property type="entry name" value="ABC TRANSPORTER PERMEASE PROTEIN MG189-RELATED-RELATED"/>
    <property type="match status" value="1"/>
</dbReference>
<keyword evidence="2" id="KW-0813">Transport</keyword>
<reference evidence="9" key="1">
    <citation type="submission" date="2018-05" db="EMBL/GenBank/DDBJ databases">
        <authorList>
            <person name="Lanie J.A."/>
            <person name="Ng W.-L."/>
            <person name="Kazmierczak K.M."/>
            <person name="Andrzejewski T.M."/>
            <person name="Davidsen T.M."/>
            <person name="Wayne K.J."/>
            <person name="Tettelin H."/>
            <person name="Glass J.I."/>
            <person name="Rusch D."/>
            <person name="Podicherti R."/>
            <person name="Tsui H.-C.T."/>
            <person name="Winkler M.E."/>
        </authorList>
    </citation>
    <scope>NUCLEOTIDE SEQUENCE</scope>
</reference>
<sequence length="277" mass="30868">NMVLLIYCILILYTCVVVFPVAWLLYTSLKTDRDIFLDPFSLPNLGDLQWMNFANAWTKGHFGDYFFNSIVLTVTTVTLSVFVAAMAAYALSRFRFPGARPLFFYFLAGLMIPLQLAIVPLFFQMKQIGLLNSRLGLLIAYVAFGMPFAIFILTGFFKSLPSSLHESALIDGCGELRAFWSVMLPLARPGLITVGIFSFLGTWNEFFMAFMFLSGEGSEAMRTLPLGLANITIVSQYRSDWGMAFAGLVLMMMPTLLVYSVLQQHLTKGITVGALKG</sequence>
<dbReference type="PROSITE" id="PS50928">
    <property type="entry name" value="ABC_TM1"/>
    <property type="match status" value="1"/>
</dbReference>
<evidence type="ECO:0000256" key="2">
    <source>
        <dbReference type="ARBA" id="ARBA00022448"/>
    </source>
</evidence>
<keyword evidence="5 7" id="KW-1133">Transmembrane helix</keyword>
<feature type="transmembrane region" description="Helical" evidence="7">
    <location>
        <begin position="243"/>
        <end position="262"/>
    </location>
</feature>
<dbReference type="GO" id="GO:0005886">
    <property type="term" value="C:plasma membrane"/>
    <property type="evidence" value="ECO:0007669"/>
    <property type="project" value="UniProtKB-SubCell"/>
</dbReference>
<feature type="transmembrane region" description="Helical" evidence="7">
    <location>
        <begin position="65"/>
        <end position="90"/>
    </location>
</feature>
<evidence type="ECO:0000256" key="5">
    <source>
        <dbReference type="ARBA" id="ARBA00022989"/>
    </source>
</evidence>
<feature type="transmembrane region" description="Helical" evidence="7">
    <location>
        <begin position="6"/>
        <end position="26"/>
    </location>
</feature>
<evidence type="ECO:0000313" key="9">
    <source>
        <dbReference type="EMBL" id="SVC97844.1"/>
    </source>
</evidence>
<evidence type="ECO:0000256" key="4">
    <source>
        <dbReference type="ARBA" id="ARBA00022692"/>
    </source>
</evidence>
<dbReference type="PANTHER" id="PTHR43744:SF8">
    <property type="entry name" value="SN-GLYCEROL-3-PHOSPHATE TRANSPORT SYSTEM PERMEASE PROTEIN UGPE"/>
    <property type="match status" value="1"/>
</dbReference>